<name>A0A8T5V1C9_9EURY</name>
<protein>
    <submittedName>
        <fullName evidence="4">YchF/TatD family DNA exonuclease</fullName>
    </submittedName>
</protein>
<dbReference type="PIRSF" id="PIRSF005902">
    <property type="entry name" value="DNase_TatD"/>
    <property type="match status" value="1"/>
</dbReference>
<feature type="binding site" evidence="3">
    <location>
        <position position="203"/>
    </location>
    <ligand>
        <name>a divalent metal cation</name>
        <dbReference type="ChEBI" id="CHEBI:60240"/>
        <label>1</label>
    </ligand>
</feature>
<dbReference type="PROSITE" id="PS01137">
    <property type="entry name" value="TATD_1"/>
    <property type="match status" value="1"/>
</dbReference>
<dbReference type="GO" id="GO:0004536">
    <property type="term" value="F:DNA nuclease activity"/>
    <property type="evidence" value="ECO:0007669"/>
    <property type="project" value="InterPro"/>
</dbReference>
<dbReference type="GO" id="GO:0004527">
    <property type="term" value="F:exonuclease activity"/>
    <property type="evidence" value="ECO:0007669"/>
    <property type="project" value="UniProtKB-KW"/>
</dbReference>
<dbReference type="Proteomes" id="UP000825933">
    <property type="component" value="Unassembled WGS sequence"/>
</dbReference>
<sequence>MIDTHCHVDFKEYNKNRNEVMERAKNKLTAIINSGASLGGNQRTLKLQEDYCGFLYSTLGFHPSKTSKADSSIIKQALNEIEDNIDLAVGIGETGMDYHEVTDVNHRKKQEKIFGIFIEMAEEYELPLIIHARAAEKKALAMVKKTSSLKDVVFHCYGGDMETAELIVEEGYFLSLSTIICFSDHHKKLAKEIPISNLLTETDSPYLSPFKGIRNEPAFVEEAIKIIAEKKDLTPAKVDKITEKSAKKIFNI</sequence>
<evidence type="ECO:0000256" key="2">
    <source>
        <dbReference type="ARBA" id="ARBA00022801"/>
    </source>
</evidence>
<dbReference type="InterPro" id="IPR032466">
    <property type="entry name" value="Metal_Hydrolase"/>
</dbReference>
<evidence type="ECO:0000256" key="3">
    <source>
        <dbReference type="PIRSR" id="PIRSR005902-1"/>
    </source>
</evidence>
<keyword evidence="2" id="KW-0378">Hydrolase</keyword>
<feature type="binding site" evidence="3">
    <location>
        <position position="131"/>
    </location>
    <ligand>
        <name>a divalent metal cation</name>
        <dbReference type="ChEBI" id="CHEBI:60240"/>
        <label>2</label>
    </ligand>
</feature>
<keyword evidence="5" id="KW-1185">Reference proteome</keyword>
<feature type="binding site" evidence="3">
    <location>
        <position position="93"/>
    </location>
    <ligand>
        <name>a divalent metal cation</name>
        <dbReference type="ChEBI" id="CHEBI:60240"/>
        <label>1</label>
    </ligand>
</feature>
<feature type="binding site" evidence="3">
    <location>
        <position position="155"/>
    </location>
    <ligand>
        <name>a divalent metal cation</name>
        <dbReference type="ChEBI" id="CHEBI:60240"/>
        <label>2</label>
    </ligand>
</feature>
<evidence type="ECO:0000313" key="4">
    <source>
        <dbReference type="EMBL" id="MBZ2165651.1"/>
    </source>
</evidence>
<dbReference type="PROSITE" id="PS01091">
    <property type="entry name" value="TATD_3"/>
    <property type="match status" value="1"/>
</dbReference>
<dbReference type="AlphaFoldDB" id="A0A8T5V1C9"/>
<dbReference type="PANTHER" id="PTHR46124:SF2">
    <property type="entry name" value="D-AMINOACYL-TRNA DEACYLASE"/>
    <property type="match status" value="1"/>
</dbReference>
<feature type="binding site" evidence="3">
    <location>
        <position position="5"/>
    </location>
    <ligand>
        <name>a divalent metal cation</name>
        <dbReference type="ChEBI" id="CHEBI:60240"/>
        <label>1</label>
    </ligand>
</feature>
<dbReference type="Gene3D" id="3.20.20.140">
    <property type="entry name" value="Metal-dependent hydrolases"/>
    <property type="match status" value="1"/>
</dbReference>
<keyword evidence="4" id="KW-0269">Exonuclease</keyword>
<evidence type="ECO:0000256" key="1">
    <source>
        <dbReference type="ARBA" id="ARBA00022723"/>
    </source>
</evidence>
<dbReference type="InterPro" id="IPR015991">
    <property type="entry name" value="TatD/YcfH-like"/>
</dbReference>
<dbReference type="PANTHER" id="PTHR46124">
    <property type="entry name" value="D-AMINOACYL-TRNA DEACYLASE"/>
    <property type="match status" value="1"/>
</dbReference>
<dbReference type="SUPFAM" id="SSF51556">
    <property type="entry name" value="Metallo-dependent hydrolases"/>
    <property type="match status" value="1"/>
</dbReference>
<dbReference type="CDD" id="cd01310">
    <property type="entry name" value="TatD_DNAse"/>
    <property type="match status" value="1"/>
</dbReference>
<evidence type="ECO:0000313" key="5">
    <source>
        <dbReference type="Proteomes" id="UP000825933"/>
    </source>
</evidence>
<dbReference type="InterPro" id="IPR001130">
    <property type="entry name" value="TatD-like"/>
</dbReference>
<reference evidence="5" key="1">
    <citation type="journal article" date="2022" name="Microbiol. Resour. Announc.">
        <title>Draft Genome Sequence of a Methanogenic Archaeon from West Spitsbergen Permafrost.</title>
        <authorList>
            <person name="Trubitsyn V."/>
            <person name="Rivkina E."/>
            <person name="Shcherbakova V."/>
        </authorList>
    </citation>
    <scope>NUCLEOTIDE SEQUENCE [LARGE SCALE GENOMIC DNA]</scope>
    <source>
        <strain evidence="5">VT</strain>
    </source>
</reference>
<organism evidence="4 5">
    <name type="scientific">Methanobacterium spitsbergense</name>
    <dbReference type="NCBI Taxonomy" id="2874285"/>
    <lineage>
        <taxon>Archaea</taxon>
        <taxon>Methanobacteriati</taxon>
        <taxon>Methanobacteriota</taxon>
        <taxon>Methanomada group</taxon>
        <taxon>Methanobacteria</taxon>
        <taxon>Methanobacteriales</taxon>
        <taxon>Methanobacteriaceae</taxon>
        <taxon>Methanobacterium</taxon>
    </lineage>
</organism>
<dbReference type="EMBL" id="JAIOUQ010000007">
    <property type="protein sequence ID" value="MBZ2165651.1"/>
    <property type="molecule type" value="Genomic_DNA"/>
</dbReference>
<keyword evidence="1 3" id="KW-0479">Metal-binding</keyword>
<gene>
    <name evidence="4" type="ORF">K8N75_06315</name>
</gene>
<dbReference type="InterPro" id="IPR018228">
    <property type="entry name" value="DNase_TatD-rel_CS"/>
</dbReference>
<dbReference type="GO" id="GO:0046872">
    <property type="term" value="F:metal ion binding"/>
    <property type="evidence" value="ECO:0007669"/>
    <property type="project" value="UniProtKB-KW"/>
</dbReference>
<proteinExistence type="predicted"/>
<accession>A0A8T5V1C9</accession>
<dbReference type="NCBIfam" id="TIGR00010">
    <property type="entry name" value="YchF/TatD family DNA exonuclease"/>
    <property type="match status" value="1"/>
</dbReference>
<dbReference type="RefSeq" id="WP_223791252.1">
    <property type="nucleotide sequence ID" value="NZ_JAIOUQ010000007.1"/>
</dbReference>
<feature type="binding site" evidence="3">
    <location>
        <position position="7"/>
    </location>
    <ligand>
        <name>a divalent metal cation</name>
        <dbReference type="ChEBI" id="CHEBI:60240"/>
        <label>1</label>
    </ligand>
</feature>
<comment type="caution">
    <text evidence="4">The sequence shown here is derived from an EMBL/GenBank/DDBJ whole genome shotgun (WGS) entry which is preliminary data.</text>
</comment>
<keyword evidence="4" id="KW-0540">Nuclease</keyword>
<dbReference type="Pfam" id="PF01026">
    <property type="entry name" value="TatD_DNase"/>
    <property type="match status" value="1"/>
</dbReference>